<feature type="domain" description="Schlafen AlbA-2" evidence="1">
    <location>
        <begin position="23"/>
        <end position="160"/>
    </location>
</feature>
<evidence type="ECO:0000313" key="3">
    <source>
        <dbReference type="Proteomes" id="UP000452188"/>
    </source>
</evidence>
<dbReference type="Pfam" id="PF04326">
    <property type="entry name" value="SLFN_AlbA_2"/>
    <property type="match status" value="1"/>
</dbReference>
<comment type="caution">
    <text evidence="2">The sequence shown here is derived from an EMBL/GenBank/DDBJ whole genome shotgun (WGS) entry which is preliminary data.</text>
</comment>
<name>A0AAW9U6Z5_LIMRT</name>
<gene>
    <name evidence="2" type="ORF">GIX79_08840</name>
</gene>
<dbReference type="PANTHER" id="PTHR30595">
    <property type="entry name" value="GLPR-RELATED TRANSCRIPTIONAL REPRESSOR"/>
    <property type="match status" value="1"/>
</dbReference>
<dbReference type="Gene3D" id="3.30.565.60">
    <property type="match status" value="1"/>
</dbReference>
<dbReference type="Pfam" id="PF13749">
    <property type="entry name" value="HATPase_c_4"/>
    <property type="match status" value="1"/>
</dbReference>
<sequence>MWRNKMENFTSSVLLELIQNDNESEIIEYKSNQNDTGQICKYISALGNAAIASLNSRAYLIWGVEDITKKIIGTKFDPYTSKARILPKDGNKKRMKNSNYPFITYIEENINPKIQLKWEEFKDVQGKRLVVLIIDVTHINQPIKYKGVEYVRSGTSLKPLNEFPEKERQIWKSFESSKFEMEFAKTNVSYPDIEDLLDINFYKRTINMDIIHESDIIQSLIEDNIIVSFGNSFDITNLGAYTLAKDMNSFPHLKRRTVRITKYEGNYKTDNAVYDAIGNMGVIVGFHNMIVNIMRHIPYVEDYTGGIRNDISRFPELVVRELLANTIAHQDFTISGMRPMVEIFNNRIIFSNPGVPLIDPMRFLDFPPRSRNTELADLLGKFKIVESRGTGIDKVVASLEKNELPALEILTKGTDATQVTIHNKKLFKDMSPTEKNESIYWNACLHYVNDEQINNASLRKRFNLTSNDSSLISKAISNAIEANLIKLYDEKAGRKFVSYIPFWGVSVQNRYKI</sequence>
<accession>A0AAW9U6Z5</accession>
<reference evidence="2 3" key="1">
    <citation type="submission" date="2019-11" db="EMBL/GenBank/DDBJ databases">
        <title>Draft genome sequence of 12 host-associated Lactobacillus reuteri rodent strains.</title>
        <authorList>
            <person name="Zhang S."/>
            <person name="Ozcam M."/>
            <person name="Van Pijkeren J.P."/>
        </authorList>
    </citation>
    <scope>NUCLEOTIDE SEQUENCE [LARGE SCALE GENOMIC DNA]</scope>
    <source>
        <strain evidence="2 3">6799jm-1</strain>
    </source>
</reference>
<evidence type="ECO:0000313" key="2">
    <source>
        <dbReference type="EMBL" id="MRG75844.1"/>
    </source>
</evidence>
<dbReference type="InterPro" id="IPR038461">
    <property type="entry name" value="Schlafen_AlbA_2_dom_sf"/>
</dbReference>
<dbReference type="InterPro" id="IPR007421">
    <property type="entry name" value="Schlafen_AlbA_2_dom"/>
</dbReference>
<dbReference type="AlphaFoldDB" id="A0AAW9U6Z5"/>
<dbReference type="Proteomes" id="UP000452188">
    <property type="component" value="Unassembled WGS sequence"/>
</dbReference>
<proteinExistence type="predicted"/>
<protein>
    <submittedName>
        <fullName evidence="2">Transcriptional regulator</fullName>
    </submittedName>
</protein>
<organism evidence="2 3">
    <name type="scientific">Limosilactobacillus reuteri</name>
    <name type="common">Lactobacillus reuteri</name>
    <dbReference type="NCBI Taxonomy" id="1598"/>
    <lineage>
        <taxon>Bacteria</taxon>
        <taxon>Bacillati</taxon>
        <taxon>Bacillota</taxon>
        <taxon>Bacilli</taxon>
        <taxon>Lactobacillales</taxon>
        <taxon>Lactobacillaceae</taxon>
        <taxon>Limosilactobacillus</taxon>
    </lineage>
</organism>
<evidence type="ECO:0000259" key="1">
    <source>
        <dbReference type="Pfam" id="PF04326"/>
    </source>
</evidence>
<dbReference type="Gene3D" id="3.30.950.30">
    <property type="entry name" value="Schlafen, AAA domain"/>
    <property type="match status" value="1"/>
</dbReference>
<dbReference type="EMBL" id="WJMV01000037">
    <property type="protein sequence ID" value="MRG75844.1"/>
    <property type="molecule type" value="Genomic_DNA"/>
</dbReference>
<dbReference type="PANTHER" id="PTHR30595:SF6">
    <property type="entry name" value="SCHLAFEN ALBA-2 DOMAIN-CONTAINING PROTEIN"/>
    <property type="match status" value="1"/>
</dbReference>
<dbReference type="InterPro" id="IPR038475">
    <property type="entry name" value="RecG_C_sf"/>
</dbReference>